<keyword evidence="2" id="KW-1185">Reference proteome</keyword>
<proteinExistence type="predicted"/>
<reference evidence="2" key="1">
    <citation type="journal article" date="2019" name="Int. J. Syst. Evol. Microbiol.">
        <title>The Global Catalogue of Microorganisms (GCM) 10K type strain sequencing project: providing services to taxonomists for standard genome sequencing and annotation.</title>
        <authorList>
            <consortium name="The Broad Institute Genomics Platform"/>
            <consortium name="The Broad Institute Genome Sequencing Center for Infectious Disease"/>
            <person name="Wu L."/>
            <person name="Ma J."/>
        </authorList>
    </citation>
    <scope>NUCLEOTIDE SEQUENCE [LARGE SCALE GENOMIC DNA]</scope>
    <source>
        <strain evidence="2">JCM 15313</strain>
    </source>
</reference>
<dbReference type="Proteomes" id="UP001501585">
    <property type="component" value="Unassembled WGS sequence"/>
</dbReference>
<evidence type="ECO:0000313" key="1">
    <source>
        <dbReference type="EMBL" id="GAA2011296.1"/>
    </source>
</evidence>
<sequence length="66" mass="7197">MKVHLHNPKREIEVTGPLKANELCAQLGLNRESVLVIRGDELVVGNTVLDDEQPVEIRPVISGGAE</sequence>
<dbReference type="RefSeq" id="WP_344164967.1">
    <property type="nucleotide sequence ID" value="NZ_BAAAPC010000022.1"/>
</dbReference>
<dbReference type="InterPro" id="IPR016155">
    <property type="entry name" value="Mopterin_synth/thiamin_S_b"/>
</dbReference>
<gene>
    <name evidence="1" type="ORF">GCM10009799_44470</name>
</gene>
<organism evidence="1 2">
    <name type="scientific">Nocardiopsis rhodophaea</name>
    <dbReference type="NCBI Taxonomy" id="280238"/>
    <lineage>
        <taxon>Bacteria</taxon>
        <taxon>Bacillati</taxon>
        <taxon>Actinomycetota</taxon>
        <taxon>Actinomycetes</taxon>
        <taxon>Streptosporangiales</taxon>
        <taxon>Nocardiopsidaceae</taxon>
        <taxon>Nocardiopsis</taxon>
    </lineage>
</organism>
<name>A0ABP5EY14_9ACTN</name>
<evidence type="ECO:0000313" key="2">
    <source>
        <dbReference type="Proteomes" id="UP001501585"/>
    </source>
</evidence>
<dbReference type="InterPro" id="IPR012675">
    <property type="entry name" value="Beta-grasp_dom_sf"/>
</dbReference>
<protein>
    <recommendedName>
        <fullName evidence="3">Thiamine biosynthesis protein ThiS</fullName>
    </recommendedName>
</protein>
<evidence type="ECO:0008006" key="3">
    <source>
        <dbReference type="Google" id="ProtNLM"/>
    </source>
</evidence>
<dbReference type="Gene3D" id="3.10.20.30">
    <property type="match status" value="1"/>
</dbReference>
<dbReference type="SUPFAM" id="SSF54285">
    <property type="entry name" value="MoaD/ThiS"/>
    <property type="match status" value="1"/>
</dbReference>
<dbReference type="EMBL" id="BAAAPC010000022">
    <property type="protein sequence ID" value="GAA2011296.1"/>
    <property type="molecule type" value="Genomic_DNA"/>
</dbReference>
<comment type="caution">
    <text evidence="1">The sequence shown here is derived from an EMBL/GenBank/DDBJ whole genome shotgun (WGS) entry which is preliminary data.</text>
</comment>
<accession>A0ABP5EY14</accession>